<dbReference type="GO" id="GO:0016491">
    <property type="term" value="F:oxidoreductase activity"/>
    <property type="evidence" value="ECO:0007669"/>
    <property type="project" value="UniProtKB-KW"/>
</dbReference>
<comment type="cofactor">
    <cofactor evidence="1">
        <name>FAD</name>
        <dbReference type="ChEBI" id="CHEBI:57692"/>
    </cofactor>
</comment>
<evidence type="ECO:0000256" key="2">
    <source>
        <dbReference type="ARBA" id="ARBA00023002"/>
    </source>
</evidence>
<protein>
    <submittedName>
        <fullName evidence="5">Phytoene dehydrogenase-related protein</fullName>
    </submittedName>
</protein>
<dbReference type="AlphaFoldDB" id="A0A1H6SE55"/>
<dbReference type="RefSeq" id="WP_092262667.1">
    <property type="nucleotide sequence ID" value="NZ_FNZA01000001.1"/>
</dbReference>
<dbReference type="InterPro" id="IPR001613">
    <property type="entry name" value="Flavin_amine_oxidase"/>
</dbReference>
<evidence type="ECO:0000313" key="6">
    <source>
        <dbReference type="Proteomes" id="UP000199223"/>
    </source>
</evidence>
<dbReference type="Pfam" id="PF01593">
    <property type="entry name" value="Amino_oxidase"/>
    <property type="match status" value="1"/>
</dbReference>
<dbReference type="EMBL" id="FNZA01000001">
    <property type="protein sequence ID" value="SEI65106.1"/>
    <property type="molecule type" value="Genomic_DNA"/>
</dbReference>
<evidence type="ECO:0000256" key="3">
    <source>
        <dbReference type="PIRSR" id="PIRSR601613-1"/>
    </source>
</evidence>
<proteinExistence type="predicted"/>
<keyword evidence="6" id="KW-1185">Reference proteome</keyword>
<feature type="domain" description="Amine oxidase" evidence="4">
    <location>
        <begin position="14"/>
        <end position="419"/>
    </location>
</feature>
<keyword evidence="2" id="KW-0560">Oxidoreductase</keyword>
<organism evidence="5 6">
    <name type="scientific">Deinococcus reticulitermitis</name>
    <dbReference type="NCBI Taxonomy" id="856736"/>
    <lineage>
        <taxon>Bacteria</taxon>
        <taxon>Thermotogati</taxon>
        <taxon>Deinococcota</taxon>
        <taxon>Deinococci</taxon>
        <taxon>Deinococcales</taxon>
        <taxon>Deinococcaceae</taxon>
        <taxon>Deinococcus</taxon>
    </lineage>
</organism>
<dbReference type="Proteomes" id="UP000199223">
    <property type="component" value="Unassembled WGS sequence"/>
</dbReference>
<dbReference type="STRING" id="856736.SAMN04488058_101240"/>
<name>A0A1H6SE55_9DEIO</name>
<dbReference type="PANTHER" id="PTHR42841">
    <property type="entry name" value="AMINE OXIDASE"/>
    <property type="match status" value="1"/>
</dbReference>
<reference evidence="6" key="1">
    <citation type="submission" date="2016-10" db="EMBL/GenBank/DDBJ databases">
        <authorList>
            <person name="Varghese N."/>
            <person name="Submissions S."/>
        </authorList>
    </citation>
    <scope>NUCLEOTIDE SEQUENCE [LARGE SCALE GENOMIC DNA]</scope>
    <source>
        <strain evidence="6">CGMCC 1.10218</strain>
    </source>
</reference>
<evidence type="ECO:0000259" key="4">
    <source>
        <dbReference type="Pfam" id="PF01593"/>
    </source>
</evidence>
<dbReference type="PRINTS" id="PR00757">
    <property type="entry name" value="AMINEOXDASEF"/>
</dbReference>
<dbReference type="SUPFAM" id="SSF51905">
    <property type="entry name" value="FAD/NAD(P)-binding domain"/>
    <property type="match status" value="1"/>
</dbReference>
<evidence type="ECO:0000256" key="1">
    <source>
        <dbReference type="ARBA" id="ARBA00001974"/>
    </source>
</evidence>
<dbReference type="Gene3D" id="3.50.50.60">
    <property type="entry name" value="FAD/NAD(P)-binding domain"/>
    <property type="match status" value="1"/>
</dbReference>
<evidence type="ECO:0000313" key="5">
    <source>
        <dbReference type="EMBL" id="SEI65106.1"/>
    </source>
</evidence>
<dbReference type="InterPro" id="IPR036188">
    <property type="entry name" value="FAD/NAD-bd_sf"/>
</dbReference>
<accession>A0A1H6SE55</accession>
<sequence length="431" mass="46513">MTAQPDIIVVGAGLAGLTAARTLQRAGRRVRVLERTGHLGGRVWTRQVGPYTLDAGFIGMFTDYPAARRQLDYSALDLVRLPPSAVLRQEGGRAEILGDPRRDPGALPGDLSAAALTVKDRVMAGKLAAKLLAHEPHTLLNGPDQTARDYLLGEGFSERSLERFFTPFFGGLVLDRELKTSAGLFRYYFRLLITGDVAIPRAGMGEVPRQIARDLDVTHQVTVTGLEAAGGNVRLHTTAGEMRAAQVVVATDPNTAARLLGEQPGAARPIARGSLGSVYLHYASDEPLERQRRLQLNALPTGQLNQVFWVNEEFPNRAPDGHGLLIVSVWGVPEVDDETLSVQVLDELRPWYGEEVQRLRLLHVDRIPHTQYPQPAGYAATLPGHATPLPNVFLASEANSLSGIQGALEGGEKAAAAILGDLEGLSRPRGA</sequence>
<gene>
    <name evidence="5" type="ORF">SAMN04488058_101240</name>
</gene>
<dbReference type="InterPro" id="IPR002937">
    <property type="entry name" value="Amino_oxidase"/>
</dbReference>
<dbReference type="OrthoDB" id="9767561at2"/>
<feature type="binding site" evidence="3">
    <location>
        <position position="223"/>
    </location>
    <ligand>
        <name>FAD</name>
        <dbReference type="ChEBI" id="CHEBI:57692"/>
    </ligand>
</feature>